<dbReference type="InterPro" id="IPR022310">
    <property type="entry name" value="NAD/GMP_synthase"/>
</dbReference>
<evidence type="ECO:0000259" key="1">
    <source>
        <dbReference type="Pfam" id="PF02540"/>
    </source>
</evidence>
<evidence type="ECO:0000313" key="4">
    <source>
        <dbReference type="Proteomes" id="UP000316080"/>
    </source>
</evidence>
<dbReference type="Proteomes" id="UP000316080">
    <property type="component" value="Unassembled WGS sequence"/>
</dbReference>
<dbReference type="GO" id="GO:0006163">
    <property type="term" value="P:purine nucleotide metabolic process"/>
    <property type="evidence" value="ECO:0007669"/>
    <property type="project" value="UniProtKB-ARBA"/>
</dbReference>
<dbReference type="InterPro" id="IPR005232">
    <property type="entry name" value="LarE"/>
</dbReference>
<accession>A0A520KGI4</accession>
<dbReference type="PIRSF" id="PIRSF006661">
    <property type="entry name" value="PP-lp_UCP006661"/>
    <property type="match status" value="1"/>
</dbReference>
<reference evidence="2 4" key="2">
    <citation type="journal article" date="2019" name="Nat. Microbiol.">
        <title>Wide diversity of methane and short-chain alkane metabolisms in uncultured archaea.</title>
        <authorList>
            <person name="Borrel G."/>
            <person name="Adam P.S."/>
            <person name="McKay L.J."/>
            <person name="Chen L.X."/>
            <person name="Sierra-Garcia I.N."/>
            <person name="Sieber C.M."/>
            <person name="Letourneur Q."/>
            <person name="Ghozlane A."/>
            <person name="Andersen G.L."/>
            <person name="Li W.J."/>
            <person name="Hallam S.J."/>
            <person name="Muyzer G."/>
            <person name="de Oliveira V.M."/>
            <person name="Inskeep W.P."/>
            <person name="Banfield J.F."/>
            <person name="Gribaldo S."/>
        </authorList>
    </citation>
    <scope>NUCLEOTIDE SEQUENCE [LARGE SCALE GENOMIC DNA]</scope>
    <source>
        <strain evidence="2">Verst-YHS</strain>
    </source>
</reference>
<sequence>MLKILEEWFNNIDSAIVAYSGGVDSTLVAYVAKKVLKNRMLAITIKTPFVKNKEIEYAKNKANSLGINHRILEINLPEIIMENPYDRCYICKKHIINELKKIAKEFGYNSIIDGTNYDDIKENRLGIRAIIEENVKSPLLELKFGKKEIIGLSKEIGLDYEKPSSPCLITRFPYGYKIRKEDIDMVIKAEEILEKEGFKIIRVRHFKNIAKIEVGREEISKFLQEGLRERILKEFKDIGYKIVTLDLEGYVSGKMDFNTEYLNHLYPTK</sequence>
<evidence type="ECO:0000313" key="3">
    <source>
        <dbReference type="EMBL" id="TDA40434.1"/>
    </source>
</evidence>
<dbReference type="InterPro" id="IPR014729">
    <property type="entry name" value="Rossmann-like_a/b/a_fold"/>
</dbReference>
<dbReference type="PANTHER" id="PTHR43169:SF2">
    <property type="entry name" value="NAD_GMP SYNTHASE DOMAIN-CONTAINING PROTEIN"/>
    <property type="match status" value="1"/>
</dbReference>
<keyword evidence="2" id="KW-0808">Transferase</keyword>
<dbReference type="Gene3D" id="3.40.50.620">
    <property type="entry name" value="HUPs"/>
    <property type="match status" value="1"/>
</dbReference>
<dbReference type="NCBIfam" id="TIGR00268">
    <property type="entry name" value="ATP-dependent sacrificial sulfur transferase LarE"/>
    <property type="match status" value="1"/>
</dbReference>
<dbReference type="GO" id="GO:0016783">
    <property type="term" value="F:sulfurtransferase activity"/>
    <property type="evidence" value="ECO:0007669"/>
    <property type="project" value="InterPro"/>
</dbReference>
<feature type="domain" description="NAD/GMP synthase" evidence="1">
    <location>
        <begin position="12"/>
        <end position="83"/>
    </location>
</feature>
<evidence type="ECO:0000313" key="5">
    <source>
        <dbReference type="Proteomes" id="UP000317265"/>
    </source>
</evidence>
<dbReference type="Proteomes" id="UP000317265">
    <property type="component" value="Unassembled WGS sequence"/>
</dbReference>
<dbReference type="InterPro" id="IPR052188">
    <property type="entry name" value="Ni-pincer_cofactor_biosynth"/>
</dbReference>
<reference evidence="3 5" key="1">
    <citation type="journal article" date="2019" name="Nat. Microbiol.">
        <title>Expanding anaerobic alkane metabolism in the domain of Archaea.</title>
        <authorList>
            <person name="Wang Y."/>
            <person name="Wegener G."/>
            <person name="Hou J."/>
            <person name="Wang F."/>
            <person name="Xiao X."/>
        </authorList>
    </citation>
    <scope>NUCLEOTIDE SEQUENCE [LARGE SCALE GENOMIC DNA]</scope>
    <source>
        <strain evidence="3">WYZ-LMO11</strain>
    </source>
</reference>
<dbReference type="EMBL" id="QNVI01000005">
    <property type="protein sequence ID" value="TDA40434.1"/>
    <property type="molecule type" value="Genomic_DNA"/>
</dbReference>
<organism evidence="2 4">
    <name type="scientific">Thermoproteota archaeon</name>
    <dbReference type="NCBI Taxonomy" id="2056631"/>
    <lineage>
        <taxon>Archaea</taxon>
        <taxon>Thermoproteota</taxon>
    </lineage>
</organism>
<gene>
    <name evidence="2" type="primary">larE</name>
    <name evidence="3" type="ORF">DSO09_00605</name>
    <name evidence="2" type="ORF">EF809_01315</name>
</gene>
<dbReference type="CDD" id="cd01990">
    <property type="entry name" value="LarE-like"/>
    <property type="match status" value="1"/>
</dbReference>
<dbReference type="SUPFAM" id="SSF52402">
    <property type="entry name" value="Adenine nucleotide alpha hydrolases-like"/>
    <property type="match status" value="1"/>
</dbReference>
<evidence type="ECO:0000313" key="2">
    <source>
        <dbReference type="EMBL" id="RZN57206.1"/>
    </source>
</evidence>
<protein>
    <submittedName>
        <fullName evidence="2">ATP-dependent sacrificial sulfur transferase LarE</fullName>
    </submittedName>
</protein>
<dbReference type="EMBL" id="RXIH01000010">
    <property type="protein sequence ID" value="RZN57206.1"/>
    <property type="molecule type" value="Genomic_DNA"/>
</dbReference>
<comment type="caution">
    <text evidence="2">The sequence shown here is derived from an EMBL/GenBank/DDBJ whole genome shotgun (WGS) entry which is preliminary data.</text>
</comment>
<proteinExistence type="predicted"/>
<name>A0A520KGI4_9CREN</name>
<dbReference type="PANTHER" id="PTHR43169">
    <property type="entry name" value="EXSB FAMILY PROTEIN"/>
    <property type="match status" value="1"/>
</dbReference>
<dbReference type="AlphaFoldDB" id="A0A520KGI4"/>
<dbReference type="Pfam" id="PF02540">
    <property type="entry name" value="NAD_synthase"/>
    <property type="match status" value="1"/>
</dbReference>